<keyword evidence="10" id="KW-1185">Reference proteome</keyword>
<proteinExistence type="inferred from homology"/>
<reference evidence="10" key="1">
    <citation type="submission" date="2003-08" db="EMBL/GenBank/DDBJ databases">
        <authorList>
            <person name="Birren B."/>
            <person name="Nusbaum C."/>
            <person name="Abebe A."/>
            <person name="Abouelleil A."/>
            <person name="Adekoya E."/>
            <person name="Ait-zahra M."/>
            <person name="Allen N."/>
            <person name="Allen T."/>
            <person name="An P."/>
            <person name="Anderson M."/>
            <person name="Anderson S."/>
            <person name="Arachchi H."/>
            <person name="Armbruster J."/>
            <person name="Bachantsang P."/>
            <person name="Baldwin J."/>
            <person name="Barry A."/>
            <person name="Bayul T."/>
            <person name="Blitshsteyn B."/>
            <person name="Bloom T."/>
            <person name="Blye J."/>
            <person name="Boguslavskiy L."/>
            <person name="Borowsky M."/>
            <person name="Boukhgalter B."/>
            <person name="Brunache A."/>
            <person name="Butler J."/>
            <person name="Calixte N."/>
            <person name="Calvo S."/>
            <person name="Camarata J."/>
            <person name="Campo K."/>
            <person name="Chang J."/>
            <person name="Cheshatsang Y."/>
            <person name="Citroen M."/>
            <person name="Collymore A."/>
            <person name="Considine T."/>
            <person name="Cook A."/>
            <person name="Cooke P."/>
            <person name="Corum B."/>
            <person name="Cuomo C."/>
            <person name="David R."/>
            <person name="Dawoe T."/>
            <person name="Degray S."/>
            <person name="Dodge S."/>
            <person name="Dooley K."/>
            <person name="Dorje P."/>
            <person name="Dorjee K."/>
            <person name="Dorris L."/>
            <person name="Duffey N."/>
            <person name="Dupes A."/>
            <person name="Elkins T."/>
            <person name="Engels R."/>
            <person name="Erickson J."/>
            <person name="Farina A."/>
            <person name="Faro S."/>
            <person name="Ferreira P."/>
            <person name="Fischer H."/>
            <person name="Fitzgerald M."/>
            <person name="Foley K."/>
            <person name="Gage D."/>
            <person name="Galagan J."/>
            <person name="Gearin G."/>
            <person name="Gnerre S."/>
            <person name="Gnirke A."/>
            <person name="Goyette A."/>
            <person name="Graham J."/>
            <person name="Grandbois E."/>
            <person name="Gyaltsen K."/>
            <person name="Hafez N."/>
            <person name="Hagopian D."/>
            <person name="Hagos B."/>
            <person name="Hall J."/>
            <person name="Hatcher B."/>
            <person name="Heller A."/>
            <person name="Higgins H."/>
            <person name="Honan T."/>
            <person name="Horn A."/>
            <person name="Houde N."/>
            <person name="Hughes L."/>
            <person name="Hulme W."/>
            <person name="Husby E."/>
            <person name="Iliev I."/>
            <person name="Jaffe D."/>
            <person name="Jones C."/>
            <person name="Kamal M."/>
            <person name="Kamat A."/>
            <person name="Kamvysselis M."/>
            <person name="Karlsson E."/>
            <person name="Kells C."/>
            <person name="Kieu A."/>
            <person name="Kisner P."/>
            <person name="Kodira C."/>
            <person name="Kulbokas E."/>
            <person name="Labutti K."/>
            <person name="Lama D."/>
            <person name="Landers T."/>
            <person name="Leger J."/>
            <person name="Levine S."/>
            <person name="Lewis D."/>
            <person name="Lewis T."/>
            <person name="Lindblad-toh K."/>
            <person name="Liu X."/>
            <person name="Lokyitsang T."/>
            <person name="Lokyitsang Y."/>
            <person name="Lucien O."/>
            <person name="Lui A."/>
            <person name="Ma L.J."/>
            <person name="Mabbitt R."/>
            <person name="Macdonald J."/>
            <person name="Maclean C."/>
            <person name="Major J."/>
            <person name="Manning J."/>
            <person name="Marabella R."/>
            <person name="Maru K."/>
            <person name="Matthews C."/>
            <person name="Mauceli E."/>
            <person name="Mccarthy M."/>
            <person name="Mcdonough S."/>
            <person name="Mcghee T."/>
            <person name="Meldrim J."/>
            <person name="Meneus L."/>
            <person name="Mesirov J."/>
            <person name="Mihalev A."/>
            <person name="Mihova T."/>
            <person name="Mikkelsen T."/>
            <person name="Mlenga V."/>
            <person name="Moru K."/>
            <person name="Mozes J."/>
            <person name="Mulrain L."/>
            <person name="Munson G."/>
            <person name="Naylor J."/>
            <person name="Newes C."/>
            <person name="Nguyen C."/>
            <person name="Nguyen N."/>
            <person name="Nguyen T."/>
            <person name="Nicol R."/>
            <person name="Nielsen C."/>
            <person name="Nizzari M."/>
            <person name="Norbu C."/>
            <person name="Norbu N."/>
            <person name="O'donnell P."/>
            <person name="Okoawo O."/>
            <person name="O'leary S."/>
            <person name="Omotosho B."/>
            <person name="O'neill K."/>
            <person name="Osman S."/>
            <person name="Parker S."/>
            <person name="Perrin D."/>
            <person name="Phunkhang P."/>
            <person name="Piqani B."/>
            <person name="Purcell S."/>
            <person name="Rachupka T."/>
            <person name="Ramasamy U."/>
            <person name="Rameau R."/>
            <person name="Ray V."/>
            <person name="Raymond C."/>
            <person name="Retta R."/>
            <person name="Richardson S."/>
            <person name="Rise C."/>
            <person name="Rodriguez J."/>
            <person name="Rogers J."/>
            <person name="Rogov P."/>
            <person name="Rutman M."/>
            <person name="Schupbach R."/>
            <person name="Seaman C."/>
            <person name="Settipalli S."/>
            <person name="Sharpe T."/>
            <person name="Sheridan J."/>
            <person name="Sherpa N."/>
            <person name="Shi J."/>
            <person name="Smirnov S."/>
            <person name="Smith C."/>
            <person name="Sougnez C."/>
            <person name="Spencer B."/>
            <person name="Stalker J."/>
            <person name="Stange-thomann N."/>
            <person name="Stavropoulos S."/>
            <person name="Stetson K."/>
            <person name="Stone C."/>
            <person name="Stone S."/>
            <person name="Stubbs M."/>
            <person name="Talamas J."/>
            <person name="Tchuinga P."/>
            <person name="Tenzing P."/>
            <person name="Tesfaye S."/>
            <person name="Theodore J."/>
            <person name="Thoulutsang Y."/>
            <person name="Topham K."/>
            <person name="Towey S."/>
            <person name="Tsamla T."/>
            <person name="Tsomo N."/>
            <person name="Vallee D."/>
            <person name="Vassiliev H."/>
            <person name="Venkataraman V."/>
            <person name="Vinson J."/>
            <person name="Vo A."/>
            <person name="Wade C."/>
            <person name="Wang S."/>
            <person name="Wangchuk T."/>
            <person name="Wangdi T."/>
            <person name="Whittaker C."/>
            <person name="Wilkinson J."/>
            <person name="Wu Y."/>
            <person name="Wyman D."/>
            <person name="Yadav S."/>
            <person name="Yang S."/>
            <person name="Yang X."/>
            <person name="Yeager S."/>
            <person name="Yee E."/>
            <person name="Young G."/>
            <person name="Zainoun J."/>
            <person name="Zembeck L."/>
            <person name="Zimmer A."/>
            <person name="Zody M."/>
            <person name="Lander E."/>
        </authorList>
    </citation>
    <scope>NUCLEOTIDE SEQUENCE [LARGE SCALE GENOMIC DNA]</scope>
</reference>
<dbReference type="FunCoup" id="H2Z1B1">
    <property type="interactions" value="626"/>
</dbReference>
<reference evidence="9" key="2">
    <citation type="submission" date="2025-08" db="UniProtKB">
        <authorList>
            <consortium name="Ensembl"/>
        </authorList>
    </citation>
    <scope>IDENTIFICATION</scope>
</reference>
<dbReference type="SUPFAM" id="SSF144091">
    <property type="entry name" value="Rhomboid-like"/>
    <property type="match status" value="1"/>
</dbReference>
<dbReference type="Pfam" id="PF04511">
    <property type="entry name" value="DER1"/>
    <property type="match status" value="1"/>
</dbReference>
<sequence>MSQNDLGDWYRGIPKITRYWFTACVVVPLAAKFGVLSAGWLVLDYYQFFHNFQIWRPLTAAIYYPITPMTGFHYLITLYFLYSYSIRLETGIFNGRPADYVFLLVFNWVTTIILALALNIPIVFELLVLAALYIWCQINRDQIVSFWFGTRFKAAYLPWVLFAFNLIIRGGGIHELLGIFVGHTYFFLKFKYPLDFGGTSLIETPQFLYKYFPNTRSGVSGFGAAPASRRREEDNGGDVGGGARHRWGEGRRLGD</sequence>
<keyword evidence="3 7" id="KW-0812">Transmembrane</keyword>
<dbReference type="InterPro" id="IPR007599">
    <property type="entry name" value="DER1"/>
</dbReference>
<dbReference type="eggNOG" id="KOG0858">
    <property type="taxonomic scope" value="Eukaryota"/>
</dbReference>
<comment type="function">
    <text evidence="7">May be involved in the degradation of misfolded endoplasmic reticulum (ER) luminal proteins.</text>
</comment>
<evidence type="ECO:0000256" key="4">
    <source>
        <dbReference type="ARBA" id="ARBA00022824"/>
    </source>
</evidence>
<evidence type="ECO:0000256" key="6">
    <source>
        <dbReference type="ARBA" id="ARBA00023136"/>
    </source>
</evidence>
<protein>
    <recommendedName>
        <fullName evidence="7">Derlin</fullName>
    </recommendedName>
</protein>
<comment type="subcellular location">
    <subcellularLocation>
        <location evidence="1 7">Endoplasmic reticulum membrane</location>
        <topology evidence="1 7">Multi-pass membrane protein</topology>
    </subcellularLocation>
</comment>
<feature type="transmembrane region" description="Helical" evidence="7">
    <location>
        <begin position="20"/>
        <end position="42"/>
    </location>
</feature>
<dbReference type="PANTHER" id="PTHR11009">
    <property type="entry name" value="DER1-LIKE PROTEIN, DERLIN"/>
    <property type="match status" value="1"/>
</dbReference>
<name>H2Z1B1_CIOSA</name>
<feature type="transmembrane region" description="Helical" evidence="7">
    <location>
        <begin position="62"/>
        <end position="82"/>
    </location>
</feature>
<dbReference type="InterPro" id="IPR035952">
    <property type="entry name" value="Rhomboid-like_sf"/>
</dbReference>
<dbReference type="Proteomes" id="UP000007875">
    <property type="component" value="Unassembled WGS sequence"/>
</dbReference>
<dbReference type="GO" id="GO:0005789">
    <property type="term" value="C:endoplasmic reticulum membrane"/>
    <property type="evidence" value="ECO:0007669"/>
    <property type="project" value="UniProtKB-SubCell"/>
</dbReference>
<keyword evidence="6 7" id="KW-0472">Membrane</keyword>
<feature type="region of interest" description="Disordered" evidence="8">
    <location>
        <begin position="223"/>
        <end position="255"/>
    </location>
</feature>
<dbReference type="STRING" id="51511.ENSCSAVP00000011373"/>
<dbReference type="OMA" id="LWRCVTS"/>
<evidence type="ECO:0000313" key="10">
    <source>
        <dbReference type="Proteomes" id="UP000007875"/>
    </source>
</evidence>
<reference evidence="9" key="3">
    <citation type="submission" date="2025-09" db="UniProtKB">
        <authorList>
            <consortium name="Ensembl"/>
        </authorList>
    </citation>
    <scope>IDENTIFICATION</scope>
</reference>
<evidence type="ECO:0000256" key="2">
    <source>
        <dbReference type="ARBA" id="ARBA00008917"/>
    </source>
</evidence>
<feature type="transmembrane region" description="Helical" evidence="7">
    <location>
        <begin position="102"/>
        <end position="135"/>
    </location>
</feature>
<organism evidence="9 10">
    <name type="scientific">Ciona savignyi</name>
    <name type="common">Pacific transparent sea squirt</name>
    <dbReference type="NCBI Taxonomy" id="51511"/>
    <lineage>
        <taxon>Eukaryota</taxon>
        <taxon>Metazoa</taxon>
        <taxon>Chordata</taxon>
        <taxon>Tunicata</taxon>
        <taxon>Ascidiacea</taxon>
        <taxon>Phlebobranchia</taxon>
        <taxon>Cionidae</taxon>
        <taxon>Ciona</taxon>
    </lineage>
</organism>
<dbReference type="InParanoid" id="H2Z1B1"/>
<keyword evidence="4 7" id="KW-0256">Endoplasmic reticulum</keyword>
<feature type="transmembrane region" description="Helical" evidence="7">
    <location>
        <begin position="155"/>
        <end position="181"/>
    </location>
</feature>
<evidence type="ECO:0000256" key="8">
    <source>
        <dbReference type="SAM" id="MobiDB-lite"/>
    </source>
</evidence>
<dbReference type="AlphaFoldDB" id="H2Z1B1"/>
<feature type="compositionally biased region" description="Basic and acidic residues" evidence="8">
    <location>
        <begin position="246"/>
        <end position="255"/>
    </location>
</feature>
<keyword evidence="5 7" id="KW-1133">Transmembrane helix</keyword>
<evidence type="ECO:0000256" key="7">
    <source>
        <dbReference type="RuleBase" id="RU363059"/>
    </source>
</evidence>
<dbReference type="GeneTree" id="ENSGT00530000063156"/>
<comment type="similarity">
    <text evidence="2 7">Belongs to the derlin family.</text>
</comment>
<dbReference type="Ensembl" id="ENSCSAVT00000011506.1">
    <property type="protein sequence ID" value="ENSCSAVP00000011373.1"/>
    <property type="gene ID" value="ENSCSAVG00000006652.1"/>
</dbReference>
<evidence type="ECO:0000256" key="3">
    <source>
        <dbReference type="ARBA" id="ARBA00022692"/>
    </source>
</evidence>
<accession>H2Z1B1</accession>
<evidence type="ECO:0000256" key="1">
    <source>
        <dbReference type="ARBA" id="ARBA00004477"/>
    </source>
</evidence>
<dbReference type="GO" id="GO:0006950">
    <property type="term" value="P:response to stress"/>
    <property type="evidence" value="ECO:0007669"/>
    <property type="project" value="UniProtKB-ARBA"/>
</dbReference>
<evidence type="ECO:0000313" key="9">
    <source>
        <dbReference type="Ensembl" id="ENSCSAVP00000011373.1"/>
    </source>
</evidence>
<evidence type="ECO:0000256" key="5">
    <source>
        <dbReference type="ARBA" id="ARBA00022989"/>
    </source>
</evidence>